<dbReference type="KEGG" id="foc:113216767"/>
<evidence type="ECO:0000313" key="2">
    <source>
        <dbReference type="Proteomes" id="UP000504606"/>
    </source>
</evidence>
<protein>
    <submittedName>
        <fullName evidence="3">Uncharacterized protein LOC113216767</fullName>
    </submittedName>
</protein>
<evidence type="ECO:0000313" key="3">
    <source>
        <dbReference type="RefSeq" id="XP_026292374.2"/>
    </source>
</evidence>
<dbReference type="GeneID" id="113216767"/>
<dbReference type="AlphaFoldDB" id="A0A6J1TFV8"/>
<dbReference type="Gene3D" id="1.10.150.50">
    <property type="entry name" value="Transcription Factor, Ets-1"/>
    <property type="match status" value="1"/>
</dbReference>
<gene>
    <name evidence="3" type="primary">LOC113216767</name>
</gene>
<sequence>MSAEELPALLRSWGLGDDAIIRSFSDNDVSVDRLLGLTEEEIKELIPKVGPRSTFKSKLKEFAPALQARTPSTSATSTSNDEQIEQDLDDVDDGEPTAKKARQDTDSLSPDEFRESLLKAPEVNNLHTVLKSQLRGLMVLGHHKTHEVLDSDCRDHLCELVINNELASDHSKLIEDEGFLKLAEKIKKLFPTEEIETWHASSRDSKGNLVVTGRLRTKYDAVRRGLIRANLIESRRSAKKSNNSVIPDDSFNADDDPEISWLMTNDSPWTEVLTKWDASVAVRRQIVLHLKYYSEYIEKFPALRTQLGWELIAQDGVAIEAKLAQPDWRKWVDVMIKLIRREKGKSEFLKETNLSDGHKFAAVWLALPSLWNVKTIPKSPAAGKKDTCWRPSMSEIQHGVCIHATTVPEIIEKVSAKKLTLTTYHFGLLPLPVLLGPVENIRQCFIVLDEQRWEVDSVFEAVFGVFRMSFGLHSNYPPEARHAWLFVQQTLFNIQTANDYQKYPRLKATIAARLKEFSLLSS</sequence>
<organism evidence="2 3">
    <name type="scientific">Frankliniella occidentalis</name>
    <name type="common">Western flower thrips</name>
    <name type="synonym">Euthrips occidentalis</name>
    <dbReference type="NCBI Taxonomy" id="133901"/>
    <lineage>
        <taxon>Eukaryota</taxon>
        <taxon>Metazoa</taxon>
        <taxon>Ecdysozoa</taxon>
        <taxon>Arthropoda</taxon>
        <taxon>Hexapoda</taxon>
        <taxon>Insecta</taxon>
        <taxon>Pterygota</taxon>
        <taxon>Neoptera</taxon>
        <taxon>Paraneoptera</taxon>
        <taxon>Thysanoptera</taxon>
        <taxon>Terebrantia</taxon>
        <taxon>Thripoidea</taxon>
        <taxon>Thripidae</taxon>
        <taxon>Frankliniella</taxon>
    </lineage>
</organism>
<keyword evidence="2" id="KW-1185">Reference proteome</keyword>
<reference evidence="3" key="1">
    <citation type="submission" date="2025-08" db="UniProtKB">
        <authorList>
            <consortium name="RefSeq"/>
        </authorList>
    </citation>
    <scope>IDENTIFICATION</scope>
    <source>
        <tissue evidence="3">Whole organism</tissue>
    </source>
</reference>
<proteinExistence type="predicted"/>
<dbReference type="OrthoDB" id="3598281at2759"/>
<accession>A0A6J1TFV8</accession>
<feature type="compositionally biased region" description="Basic and acidic residues" evidence="1">
    <location>
        <begin position="96"/>
        <end position="111"/>
    </location>
</feature>
<evidence type="ECO:0000256" key="1">
    <source>
        <dbReference type="SAM" id="MobiDB-lite"/>
    </source>
</evidence>
<dbReference type="Proteomes" id="UP000504606">
    <property type="component" value="Unplaced"/>
</dbReference>
<dbReference type="RefSeq" id="XP_026292374.2">
    <property type="nucleotide sequence ID" value="XM_026436589.2"/>
</dbReference>
<feature type="compositionally biased region" description="Low complexity" evidence="1">
    <location>
        <begin position="70"/>
        <end position="79"/>
    </location>
</feature>
<feature type="compositionally biased region" description="Acidic residues" evidence="1">
    <location>
        <begin position="82"/>
        <end position="95"/>
    </location>
</feature>
<feature type="region of interest" description="Disordered" evidence="1">
    <location>
        <begin position="66"/>
        <end position="111"/>
    </location>
</feature>
<dbReference type="InterPro" id="IPR013761">
    <property type="entry name" value="SAM/pointed_sf"/>
</dbReference>
<name>A0A6J1TFV8_FRAOC</name>